<reference evidence="1 2" key="1">
    <citation type="submission" date="2022-03" db="EMBL/GenBank/DDBJ databases">
        <authorList>
            <person name="Brunel B."/>
        </authorList>
    </citation>
    <scope>NUCLEOTIDE SEQUENCE [LARGE SCALE GENOMIC DNA]</scope>
    <source>
        <strain evidence="1">STM5069sample</strain>
    </source>
</reference>
<accession>A0ABM9E8U9</accession>
<dbReference type="RefSeq" id="WP_254020443.1">
    <property type="nucleotide sequence ID" value="NZ_CAKXZT010000144.1"/>
</dbReference>
<dbReference type="SUPFAM" id="SSF52540">
    <property type="entry name" value="P-loop containing nucleoside triphosphate hydrolases"/>
    <property type="match status" value="1"/>
</dbReference>
<evidence type="ECO:0000313" key="2">
    <source>
        <dbReference type="Proteomes" id="UP001153050"/>
    </source>
</evidence>
<dbReference type="InterPro" id="IPR027417">
    <property type="entry name" value="P-loop_NTPase"/>
</dbReference>
<name>A0ABM9E8U9_9HYPH</name>
<sequence>MEQSHARRPIGFTIGNTLSHKGDGVVDPILMNGEGHLITIAPTGAGKGVGCIIPALLRHVGPVIVVDPKGENAAVTSRRRREMGDEVVVLDPMNLTGEMGGSLNPLDLIDAERATGVDDAAALVGTLLPEPCQAIVTSIGGAERINC</sequence>
<evidence type="ECO:0000313" key="1">
    <source>
        <dbReference type="EMBL" id="CAH2405601.1"/>
    </source>
</evidence>
<organism evidence="1 2">
    <name type="scientific">Mesorhizobium escarrei</name>
    <dbReference type="NCBI Taxonomy" id="666018"/>
    <lineage>
        <taxon>Bacteria</taxon>
        <taxon>Pseudomonadati</taxon>
        <taxon>Pseudomonadota</taxon>
        <taxon>Alphaproteobacteria</taxon>
        <taxon>Hyphomicrobiales</taxon>
        <taxon>Phyllobacteriaceae</taxon>
        <taxon>Mesorhizobium</taxon>
    </lineage>
</organism>
<dbReference type="Proteomes" id="UP001153050">
    <property type="component" value="Unassembled WGS sequence"/>
</dbReference>
<proteinExistence type="predicted"/>
<comment type="caution">
    <text evidence="1">The sequence shown here is derived from an EMBL/GenBank/DDBJ whole genome shotgun (WGS) entry which is preliminary data.</text>
</comment>
<gene>
    <name evidence="1" type="ORF">MES5069_480012</name>
</gene>
<dbReference type="InterPro" id="IPR003688">
    <property type="entry name" value="TraG/VirD4"/>
</dbReference>
<dbReference type="EMBL" id="CAKXZT010000144">
    <property type="protein sequence ID" value="CAH2405601.1"/>
    <property type="molecule type" value="Genomic_DNA"/>
</dbReference>
<keyword evidence="2" id="KW-1185">Reference proteome</keyword>
<protein>
    <submittedName>
        <fullName evidence="1">Type IV secretion system protein VirD4</fullName>
    </submittedName>
</protein>
<dbReference type="Pfam" id="PF02534">
    <property type="entry name" value="T4SS-DNA_transf"/>
    <property type="match status" value="1"/>
</dbReference>